<evidence type="ECO:0000313" key="3">
    <source>
        <dbReference type="Proteomes" id="UP000325081"/>
    </source>
</evidence>
<proteinExistence type="predicted"/>
<evidence type="ECO:0000256" key="1">
    <source>
        <dbReference type="SAM" id="MobiDB-lite"/>
    </source>
</evidence>
<dbReference type="Proteomes" id="UP000325081">
    <property type="component" value="Unassembled WGS sequence"/>
</dbReference>
<evidence type="ECO:0000313" key="2">
    <source>
        <dbReference type="EMBL" id="GER50698.1"/>
    </source>
</evidence>
<dbReference type="AlphaFoldDB" id="A0A5A7R031"/>
<feature type="region of interest" description="Disordered" evidence="1">
    <location>
        <begin position="73"/>
        <end position="93"/>
    </location>
</feature>
<comment type="caution">
    <text evidence="2">The sequence shown here is derived from an EMBL/GenBank/DDBJ whole genome shotgun (WGS) entry which is preliminary data.</text>
</comment>
<dbReference type="EMBL" id="BKCP01009403">
    <property type="protein sequence ID" value="GER50698.1"/>
    <property type="molecule type" value="Genomic_DNA"/>
</dbReference>
<sequence>MNSQDENILGMSQIENATEMNECFNRTLHTIQKDASTSPPASQKNGVSLSYQQLLNASMYPFQPTHIYLAQNAHAQRKKKKKAKTKDNDFISSQTLEKDKFNKSWSKNEDIALTKA</sequence>
<feature type="compositionally biased region" description="Basic residues" evidence="1">
    <location>
        <begin position="75"/>
        <end position="84"/>
    </location>
</feature>
<keyword evidence="3" id="KW-1185">Reference proteome</keyword>
<feature type="non-terminal residue" evidence="2">
    <location>
        <position position="116"/>
    </location>
</feature>
<protein>
    <submittedName>
        <fullName evidence="2">Glycogen phosphorylase</fullName>
    </submittedName>
</protein>
<accession>A0A5A7R031</accession>
<gene>
    <name evidence="2" type="ORF">STAS_28021</name>
</gene>
<organism evidence="2 3">
    <name type="scientific">Striga asiatica</name>
    <name type="common">Asiatic witchweed</name>
    <name type="synonym">Buchnera asiatica</name>
    <dbReference type="NCBI Taxonomy" id="4170"/>
    <lineage>
        <taxon>Eukaryota</taxon>
        <taxon>Viridiplantae</taxon>
        <taxon>Streptophyta</taxon>
        <taxon>Embryophyta</taxon>
        <taxon>Tracheophyta</taxon>
        <taxon>Spermatophyta</taxon>
        <taxon>Magnoliopsida</taxon>
        <taxon>eudicotyledons</taxon>
        <taxon>Gunneridae</taxon>
        <taxon>Pentapetalae</taxon>
        <taxon>asterids</taxon>
        <taxon>lamiids</taxon>
        <taxon>Lamiales</taxon>
        <taxon>Orobanchaceae</taxon>
        <taxon>Buchnereae</taxon>
        <taxon>Striga</taxon>
    </lineage>
</organism>
<reference evidence="3" key="1">
    <citation type="journal article" date="2019" name="Curr. Biol.">
        <title>Genome Sequence of Striga asiatica Provides Insight into the Evolution of Plant Parasitism.</title>
        <authorList>
            <person name="Yoshida S."/>
            <person name="Kim S."/>
            <person name="Wafula E.K."/>
            <person name="Tanskanen J."/>
            <person name="Kim Y.M."/>
            <person name="Honaas L."/>
            <person name="Yang Z."/>
            <person name="Spallek T."/>
            <person name="Conn C.E."/>
            <person name="Ichihashi Y."/>
            <person name="Cheong K."/>
            <person name="Cui S."/>
            <person name="Der J.P."/>
            <person name="Gundlach H."/>
            <person name="Jiao Y."/>
            <person name="Hori C."/>
            <person name="Ishida J.K."/>
            <person name="Kasahara H."/>
            <person name="Kiba T."/>
            <person name="Kim M.S."/>
            <person name="Koo N."/>
            <person name="Laohavisit A."/>
            <person name="Lee Y.H."/>
            <person name="Lumba S."/>
            <person name="McCourt P."/>
            <person name="Mortimer J.C."/>
            <person name="Mutuku J.M."/>
            <person name="Nomura T."/>
            <person name="Sasaki-Sekimoto Y."/>
            <person name="Seto Y."/>
            <person name="Wang Y."/>
            <person name="Wakatake T."/>
            <person name="Sakakibara H."/>
            <person name="Demura T."/>
            <person name="Yamaguchi S."/>
            <person name="Yoneyama K."/>
            <person name="Manabe R.I."/>
            <person name="Nelson D.C."/>
            <person name="Schulman A.H."/>
            <person name="Timko M.P."/>
            <person name="dePamphilis C.W."/>
            <person name="Choi D."/>
            <person name="Shirasu K."/>
        </authorList>
    </citation>
    <scope>NUCLEOTIDE SEQUENCE [LARGE SCALE GENOMIC DNA]</scope>
    <source>
        <strain evidence="3">cv. UVA1</strain>
    </source>
</reference>
<name>A0A5A7R031_STRAF</name>